<keyword evidence="2" id="KW-1185">Reference proteome</keyword>
<reference evidence="2" key="1">
    <citation type="submission" date="2009-07" db="EMBL/GenBank/DDBJ databases">
        <authorList>
            <person name="Kropinski A.M."/>
            <person name="Villegas A."/>
            <person name="Lingohr E.J."/>
        </authorList>
    </citation>
    <scope>NUCLEOTIDE SEQUENCE [LARGE SCALE GENOMIC DNA]</scope>
</reference>
<proteinExistence type="predicted"/>
<dbReference type="KEGG" id="vg:8684001"/>
<dbReference type="EMBL" id="GQ357915">
    <property type="protein sequence ID" value="ACV50076.1"/>
    <property type="molecule type" value="Genomic_DNA"/>
</dbReference>
<name>C9DG25_BPW14</name>
<organism evidence="1 2">
    <name type="scientific">Delftia phage PhiW-14</name>
    <name type="common">Deftia acidovorans bacteriophage phiW-14</name>
    <dbReference type="NCBI Taxonomy" id="665032"/>
    <lineage>
        <taxon>Viruses</taxon>
        <taxon>Duplodnaviria</taxon>
        <taxon>Heunggongvirae</taxon>
        <taxon>Uroviricota</taxon>
        <taxon>Caudoviricetes</taxon>
        <taxon>Ionavirus</taxon>
        <taxon>Ionavirus W14</taxon>
    </lineage>
</organism>
<accession>C9DG25</accession>
<dbReference type="GeneID" id="8684001"/>
<evidence type="ECO:0000313" key="2">
    <source>
        <dbReference type="Proteomes" id="UP000008986"/>
    </source>
</evidence>
<dbReference type="Proteomes" id="UP000008986">
    <property type="component" value="Segment"/>
</dbReference>
<organismHost>
    <name type="scientific">Delftia acidovorans</name>
    <name type="common">Pseudomonas acidovorans</name>
    <name type="synonym">Comamonas acidovorans</name>
    <dbReference type="NCBI Taxonomy" id="80866"/>
</organismHost>
<protein>
    <submittedName>
        <fullName evidence="1">Uncharacterized protein</fullName>
    </submittedName>
</protein>
<sequence length="234" mass="25248">MIYRQGLLAQVAYNAGDTSMINVYTVPLEAAYADVQLSLRLGPAQSLVYAAGTPVLINRNDPVLLSTAATTIYSYSTQTFRVPSGTTVGLLPLTSSNNGSGFITIAGVEYQKIDGSKYRFTRAGKGTSTTTATLVFETIYTCPSDVEYAIVNPRTREIATTDYCRFQILRSDGSIVGLGNCGGYNLSNADGPLLEQSAFMYPGDQLQICLRNTTPGSNPTYYNLLTADIHETLK</sequence>
<gene>
    <name evidence="1" type="primary">54</name>
</gene>
<dbReference type="RefSeq" id="YP_003358908.1">
    <property type="nucleotide sequence ID" value="NC_013697.1"/>
</dbReference>
<evidence type="ECO:0000313" key="1">
    <source>
        <dbReference type="EMBL" id="ACV50076.1"/>
    </source>
</evidence>